<feature type="transmembrane region" description="Helical" evidence="8">
    <location>
        <begin position="112"/>
        <end position="131"/>
    </location>
</feature>
<feature type="domain" description="ABC transmembrane type-1" evidence="9">
    <location>
        <begin position="48"/>
        <end position="238"/>
    </location>
</feature>
<feature type="transmembrane region" description="Helical" evidence="8">
    <location>
        <begin position="52"/>
        <end position="74"/>
    </location>
</feature>
<evidence type="ECO:0000256" key="1">
    <source>
        <dbReference type="ARBA" id="ARBA00004429"/>
    </source>
</evidence>
<dbReference type="PANTHER" id="PTHR43357">
    <property type="entry name" value="INNER MEMBRANE ABC TRANSPORTER PERMEASE PROTEIN YDCV"/>
    <property type="match status" value="1"/>
</dbReference>
<name>A0A6J6HI22_9ZZZZ</name>
<gene>
    <name evidence="10" type="ORF">UFOPK1843_00908</name>
</gene>
<feature type="transmembrane region" description="Helical" evidence="8">
    <location>
        <begin position="395"/>
        <end position="416"/>
    </location>
</feature>
<evidence type="ECO:0000313" key="10">
    <source>
        <dbReference type="EMBL" id="CAB4612183.1"/>
    </source>
</evidence>
<keyword evidence="6 8" id="KW-1133">Transmembrane helix</keyword>
<comment type="subcellular location">
    <subcellularLocation>
        <location evidence="1">Cell inner membrane</location>
        <topology evidence="1">Multi-pass membrane protein</topology>
    </subcellularLocation>
</comment>
<dbReference type="PROSITE" id="PS50928">
    <property type="entry name" value="ABC_TM1"/>
    <property type="match status" value="2"/>
</dbReference>
<dbReference type="Pfam" id="PF00528">
    <property type="entry name" value="BPD_transp_1"/>
    <property type="match status" value="2"/>
</dbReference>
<dbReference type="AlphaFoldDB" id="A0A6J6HI22"/>
<evidence type="ECO:0000256" key="3">
    <source>
        <dbReference type="ARBA" id="ARBA00022475"/>
    </source>
</evidence>
<feature type="transmembrane region" description="Helical" evidence="8">
    <location>
        <begin position="328"/>
        <end position="349"/>
    </location>
</feature>
<reference evidence="10" key="1">
    <citation type="submission" date="2020-05" db="EMBL/GenBank/DDBJ databases">
        <authorList>
            <person name="Chiriac C."/>
            <person name="Salcher M."/>
            <person name="Ghai R."/>
            <person name="Kavagutti S V."/>
        </authorList>
    </citation>
    <scope>NUCLEOTIDE SEQUENCE</scope>
</reference>
<feature type="transmembrane region" description="Helical" evidence="8">
    <location>
        <begin position="265"/>
        <end position="288"/>
    </location>
</feature>
<evidence type="ECO:0000256" key="5">
    <source>
        <dbReference type="ARBA" id="ARBA00022692"/>
    </source>
</evidence>
<sequence>MNKRAIGWIVPLLFLGVLFFWPLGNILSRGFAGDWLVHLLNVRDWQVTWFTIWQALVSTFLTLVLSIPGAYILYRKKFVGQRVLRSLITIPFMLPTIVVATGFTIFRDAGNFWSNPIIWIIAAHVFLNYSLAVRTIGSFWMSLDLQTEEAAAMAGAGHFRTLWSISLPQLKPALISAAASTFLYCSASYGVILVLGGGQVHSLETEIASAANTLLDLPKASALALIQTMLSVVAFGVSQSGGRANIGIELGEHDGEVKPVDRRDWLAILITLPVVTLLIATPMIQIVVKTFTEGAGFIDNFANLAGRGTREILNISVVDAAINSLRNMLIAATLALVIGVAVSVLLALPTRHKSSVVIIRILDILFLLPLGISTVVLGFGYLVTFGGYPLPLRETWLVVPLIQSVMAVPLVVRLVYPALVSLDRSHAEAAATAGANGWQILWLIQLPMIRFSIYTAATFAALVSLGEFGAASLLAYGDQATLPTVLYSLISKPGGENYGMAMAASTLIIAFTFAVVFLISRESRPVSTPKRNGLA</sequence>
<evidence type="ECO:0000256" key="7">
    <source>
        <dbReference type="ARBA" id="ARBA00023136"/>
    </source>
</evidence>
<dbReference type="GO" id="GO:0005886">
    <property type="term" value="C:plasma membrane"/>
    <property type="evidence" value="ECO:0007669"/>
    <property type="project" value="UniProtKB-SubCell"/>
</dbReference>
<proteinExistence type="predicted"/>
<feature type="transmembrane region" description="Helical" evidence="8">
    <location>
        <begin position="497"/>
        <end position="520"/>
    </location>
</feature>
<feature type="transmembrane region" description="Helical" evidence="8">
    <location>
        <begin position="361"/>
        <end position="383"/>
    </location>
</feature>
<keyword evidence="5 8" id="KW-0812">Transmembrane</keyword>
<organism evidence="10">
    <name type="scientific">freshwater metagenome</name>
    <dbReference type="NCBI Taxonomy" id="449393"/>
    <lineage>
        <taxon>unclassified sequences</taxon>
        <taxon>metagenomes</taxon>
        <taxon>ecological metagenomes</taxon>
    </lineage>
</organism>
<feature type="transmembrane region" description="Helical" evidence="8">
    <location>
        <begin position="12"/>
        <end position="32"/>
    </location>
</feature>
<evidence type="ECO:0000259" key="9">
    <source>
        <dbReference type="PROSITE" id="PS50928"/>
    </source>
</evidence>
<dbReference type="SUPFAM" id="SSF161098">
    <property type="entry name" value="MetI-like"/>
    <property type="match status" value="2"/>
</dbReference>
<protein>
    <submittedName>
        <fullName evidence="10">Unannotated protein</fullName>
    </submittedName>
</protein>
<evidence type="ECO:0000256" key="8">
    <source>
        <dbReference type="SAM" id="Phobius"/>
    </source>
</evidence>
<dbReference type="GO" id="GO:0055085">
    <property type="term" value="P:transmembrane transport"/>
    <property type="evidence" value="ECO:0007669"/>
    <property type="project" value="InterPro"/>
</dbReference>
<dbReference type="PANTHER" id="PTHR43357:SF4">
    <property type="entry name" value="INNER MEMBRANE ABC TRANSPORTER PERMEASE PROTEIN YDCV"/>
    <property type="match status" value="1"/>
</dbReference>
<keyword evidence="4" id="KW-0997">Cell inner membrane</keyword>
<accession>A0A6J6HI22</accession>
<dbReference type="EMBL" id="CAEZUR010000073">
    <property type="protein sequence ID" value="CAB4612183.1"/>
    <property type="molecule type" value="Genomic_DNA"/>
</dbReference>
<keyword evidence="7 8" id="KW-0472">Membrane</keyword>
<dbReference type="InterPro" id="IPR035906">
    <property type="entry name" value="MetI-like_sf"/>
</dbReference>
<dbReference type="Gene3D" id="1.10.3720.10">
    <property type="entry name" value="MetI-like"/>
    <property type="match status" value="2"/>
</dbReference>
<keyword evidence="3" id="KW-1003">Cell membrane</keyword>
<feature type="transmembrane region" description="Helical" evidence="8">
    <location>
        <begin position="86"/>
        <end position="106"/>
    </location>
</feature>
<keyword evidence="2" id="KW-0813">Transport</keyword>
<evidence type="ECO:0000256" key="2">
    <source>
        <dbReference type="ARBA" id="ARBA00022448"/>
    </source>
</evidence>
<dbReference type="CDD" id="cd06261">
    <property type="entry name" value="TM_PBP2"/>
    <property type="match status" value="2"/>
</dbReference>
<dbReference type="InterPro" id="IPR000515">
    <property type="entry name" value="MetI-like"/>
</dbReference>
<feature type="domain" description="ABC transmembrane type-1" evidence="9">
    <location>
        <begin position="321"/>
        <end position="519"/>
    </location>
</feature>
<evidence type="ECO:0000256" key="6">
    <source>
        <dbReference type="ARBA" id="ARBA00022989"/>
    </source>
</evidence>
<evidence type="ECO:0000256" key="4">
    <source>
        <dbReference type="ARBA" id="ARBA00022519"/>
    </source>
</evidence>
<feature type="transmembrane region" description="Helical" evidence="8">
    <location>
        <begin position="451"/>
        <end position="477"/>
    </location>
</feature>